<organism evidence="1 3">
    <name type="scientific">Adineta ricciae</name>
    <name type="common">Rotifer</name>
    <dbReference type="NCBI Taxonomy" id="249248"/>
    <lineage>
        <taxon>Eukaryota</taxon>
        <taxon>Metazoa</taxon>
        <taxon>Spiralia</taxon>
        <taxon>Gnathifera</taxon>
        <taxon>Rotifera</taxon>
        <taxon>Eurotatoria</taxon>
        <taxon>Bdelloidea</taxon>
        <taxon>Adinetida</taxon>
        <taxon>Adinetidae</taxon>
        <taxon>Adineta</taxon>
    </lineage>
</organism>
<name>A0A814S9B4_ADIRI</name>
<evidence type="ECO:0000313" key="2">
    <source>
        <dbReference type="EMBL" id="CAF1494026.1"/>
    </source>
</evidence>
<keyword evidence="3" id="KW-1185">Reference proteome</keyword>
<protein>
    <submittedName>
        <fullName evidence="1">Uncharacterized protein</fullName>
    </submittedName>
</protein>
<dbReference type="Proteomes" id="UP000663852">
    <property type="component" value="Unassembled WGS sequence"/>
</dbReference>
<dbReference type="InterPro" id="IPR008979">
    <property type="entry name" value="Galactose-bd-like_sf"/>
</dbReference>
<accession>A0A814S9B4</accession>
<dbReference type="OrthoDB" id="10049581at2759"/>
<comment type="caution">
    <text evidence="1">The sequence shown here is derived from an EMBL/GenBank/DDBJ whole genome shotgun (WGS) entry which is preliminary data.</text>
</comment>
<dbReference type="EMBL" id="CAJNOJ010000600">
    <property type="protein sequence ID" value="CAF1494026.1"/>
    <property type="molecule type" value="Genomic_DNA"/>
</dbReference>
<gene>
    <name evidence="2" type="ORF">EDS130_LOCUS42200</name>
    <name evidence="1" type="ORF">XAT740_LOCUS20599</name>
</gene>
<evidence type="ECO:0000313" key="1">
    <source>
        <dbReference type="EMBL" id="CAF1144384.1"/>
    </source>
</evidence>
<proteinExistence type="predicted"/>
<dbReference type="Proteomes" id="UP000663828">
    <property type="component" value="Unassembled WGS sequence"/>
</dbReference>
<sequence length="227" mass="24974">MNFYTNEQYCQLYDHYPTFAYMLVANNDTLIVMRPYNITTQIETTSNSISTTNMKTSTSVTTVSTCTIISVNSSNPLWSTSTRVGFSSYTCLMFSWISSTTSNVTLAFRMRSDPGYWFLDDVSVTKTGIEQLQNGGFETGSLSPWIRTKPNGTCSGRAGNVTNNYGLANGGLPHTGNYFINDGSTGCFDQIGQTFTINSGISYFISFWLKASNHTNMGTVFVGVAIL</sequence>
<dbReference type="EMBL" id="CAJNOR010001445">
    <property type="protein sequence ID" value="CAF1144384.1"/>
    <property type="molecule type" value="Genomic_DNA"/>
</dbReference>
<evidence type="ECO:0000313" key="3">
    <source>
        <dbReference type="Proteomes" id="UP000663828"/>
    </source>
</evidence>
<dbReference type="AlphaFoldDB" id="A0A814S9B4"/>
<dbReference type="SUPFAM" id="SSF49785">
    <property type="entry name" value="Galactose-binding domain-like"/>
    <property type="match status" value="1"/>
</dbReference>
<reference evidence="1" key="1">
    <citation type="submission" date="2021-02" db="EMBL/GenBank/DDBJ databases">
        <authorList>
            <person name="Nowell W R."/>
        </authorList>
    </citation>
    <scope>NUCLEOTIDE SEQUENCE</scope>
</reference>
<dbReference type="Gene3D" id="2.60.120.260">
    <property type="entry name" value="Galactose-binding domain-like"/>
    <property type="match status" value="1"/>
</dbReference>